<evidence type="ECO:0000313" key="2">
    <source>
        <dbReference type="Proteomes" id="UP000008718"/>
    </source>
</evidence>
<name>E4T310_PALPW</name>
<proteinExistence type="predicted"/>
<dbReference type="Proteomes" id="UP000008718">
    <property type="component" value="Chromosome"/>
</dbReference>
<dbReference type="OrthoDB" id="3611744at2"/>
<dbReference type="AlphaFoldDB" id="E4T310"/>
<keyword evidence="2" id="KW-1185">Reference proteome</keyword>
<reference key="1">
    <citation type="submission" date="2010-11" db="EMBL/GenBank/DDBJ databases">
        <title>The complete genome of Paludibacter propionicigenes DSM 17365.</title>
        <authorList>
            <consortium name="US DOE Joint Genome Institute (JGI-PGF)"/>
            <person name="Lucas S."/>
            <person name="Copeland A."/>
            <person name="Lapidus A."/>
            <person name="Bruce D."/>
            <person name="Goodwin L."/>
            <person name="Pitluck S."/>
            <person name="Kyrpides N."/>
            <person name="Mavromatis K."/>
            <person name="Ivanova N."/>
            <person name="Munk A.C."/>
            <person name="Brettin T."/>
            <person name="Detter J.C."/>
            <person name="Han C."/>
            <person name="Tapia R."/>
            <person name="Land M."/>
            <person name="Hauser L."/>
            <person name="Markowitz V."/>
            <person name="Cheng J.-F."/>
            <person name="Hugenholtz P."/>
            <person name="Woyke T."/>
            <person name="Wu D."/>
            <person name="Gronow S."/>
            <person name="Wellnitz S."/>
            <person name="Brambilla E."/>
            <person name="Klenk H.-P."/>
            <person name="Eisen J.A."/>
        </authorList>
    </citation>
    <scope>NUCLEOTIDE SEQUENCE</scope>
    <source>
        <strain>WB4</strain>
    </source>
</reference>
<dbReference type="KEGG" id="ppn:Palpr_0954"/>
<dbReference type="eggNOG" id="COG0224">
    <property type="taxonomic scope" value="Bacteria"/>
</dbReference>
<gene>
    <name evidence="1" type="ordered locus">Palpr_0954</name>
</gene>
<sequence>MLVSIHQPDYLPWLGYFNKIALSDVFVFLDDAQFSTDNIHNWNRIKSPQGELKIKIPVEQKLGYKINEVRTKDELKWREKHLKSISMFYRRAPYYEEVFPDFENIIMKTYPDISKLNETIIRYFCDGFGIQTKFLLSSDLNLSTFNEERVIDICKAVGGTRYYSGNGAKAYQVEEHFTNRGIQLEYTHFEPFEYPQQWGNFIPCMSVIDYVMNCGFKKWW</sequence>
<organism evidence="1 2">
    <name type="scientific">Paludibacter propionicigenes (strain DSM 17365 / JCM 13257 / WB4)</name>
    <dbReference type="NCBI Taxonomy" id="694427"/>
    <lineage>
        <taxon>Bacteria</taxon>
        <taxon>Pseudomonadati</taxon>
        <taxon>Bacteroidota</taxon>
        <taxon>Bacteroidia</taxon>
        <taxon>Bacteroidales</taxon>
        <taxon>Paludibacteraceae</taxon>
        <taxon>Paludibacter</taxon>
    </lineage>
</organism>
<evidence type="ECO:0000313" key="1">
    <source>
        <dbReference type="EMBL" id="ADQ79104.1"/>
    </source>
</evidence>
<dbReference type="RefSeq" id="WP_013444473.1">
    <property type="nucleotide sequence ID" value="NC_014734.1"/>
</dbReference>
<dbReference type="STRING" id="694427.Palpr_0954"/>
<accession>E4T310</accession>
<dbReference type="Pfam" id="PF08889">
    <property type="entry name" value="WbqC"/>
    <property type="match status" value="1"/>
</dbReference>
<dbReference type="InterPro" id="IPR014985">
    <property type="entry name" value="WbqC"/>
</dbReference>
<dbReference type="HOGENOM" id="CLU_079350_0_0_10"/>
<protein>
    <submittedName>
        <fullName evidence="1">WbqC-like family protein</fullName>
    </submittedName>
</protein>
<dbReference type="EMBL" id="CP002345">
    <property type="protein sequence ID" value="ADQ79104.1"/>
    <property type="molecule type" value="Genomic_DNA"/>
</dbReference>
<reference evidence="1 2" key="2">
    <citation type="journal article" date="2011" name="Stand. Genomic Sci.">
        <title>Complete genome sequence of Paludibacter propionicigenes type strain (WB4).</title>
        <authorList>
            <person name="Gronow S."/>
            <person name="Munk C."/>
            <person name="Lapidus A."/>
            <person name="Nolan M."/>
            <person name="Lucas S."/>
            <person name="Hammon N."/>
            <person name="Deshpande S."/>
            <person name="Cheng J.F."/>
            <person name="Tapia R."/>
            <person name="Han C."/>
            <person name="Goodwin L."/>
            <person name="Pitluck S."/>
            <person name="Liolios K."/>
            <person name="Ivanova N."/>
            <person name="Mavromatis K."/>
            <person name="Mikhailova N."/>
            <person name="Pati A."/>
            <person name="Chen A."/>
            <person name="Palaniappan K."/>
            <person name="Land M."/>
            <person name="Hauser L."/>
            <person name="Chang Y.J."/>
            <person name="Jeffries C.D."/>
            <person name="Brambilla E."/>
            <person name="Rohde M."/>
            <person name="Goker M."/>
            <person name="Detter J.C."/>
            <person name="Woyke T."/>
            <person name="Bristow J."/>
            <person name="Eisen J.A."/>
            <person name="Markowitz V."/>
            <person name="Hugenholtz P."/>
            <person name="Kyrpides N.C."/>
            <person name="Klenk H.P."/>
        </authorList>
    </citation>
    <scope>NUCLEOTIDE SEQUENCE [LARGE SCALE GENOMIC DNA]</scope>
    <source>
        <strain evidence="2">DSM 17365 / JCM 13257 / WB4</strain>
    </source>
</reference>